<dbReference type="EMBL" id="FOAP01000022">
    <property type="protein sequence ID" value="SEM74347.1"/>
    <property type="molecule type" value="Genomic_DNA"/>
</dbReference>
<evidence type="ECO:0000313" key="2">
    <source>
        <dbReference type="EMBL" id="SEM74347.1"/>
    </source>
</evidence>
<feature type="domain" description="NAD-dependent epimerase/dehydratase" evidence="1">
    <location>
        <begin position="3"/>
        <end position="211"/>
    </location>
</feature>
<dbReference type="GO" id="GO:0004029">
    <property type="term" value="F:aldehyde dehydrogenase (NAD+) activity"/>
    <property type="evidence" value="ECO:0007669"/>
    <property type="project" value="TreeGrafter"/>
</dbReference>
<dbReference type="PANTHER" id="PTHR48079">
    <property type="entry name" value="PROTEIN YEEZ"/>
    <property type="match status" value="1"/>
</dbReference>
<dbReference type="SUPFAM" id="SSF51735">
    <property type="entry name" value="NAD(P)-binding Rossmann-fold domains"/>
    <property type="match status" value="1"/>
</dbReference>
<organism evidence="2 3">
    <name type="scientific">Stigmatella aurantiaca</name>
    <dbReference type="NCBI Taxonomy" id="41"/>
    <lineage>
        <taxon>Bacteria</taxon>
        <taxon>Pseudomonadati</taxon>
        <taxon>Myxococcota</taxon>
        <taxon>Myxococcia</taxon>
        <taxon>Myxococcales</taxon>
        <taxon>Cystobacterineae</taxon>
        <taxon>Archangiaceae</taxon>
        <taxon>Stigmatella</taxon>
    </lineage>
</organism>
<accession>A0A1H8AXX9</accession>
<reference evidence="3" key="1">
    <citation type="submission" date="2016-10" db="EMBL/GenBank/DDBJ databases">
        <authorList>
            <person name="Varghese N."/>
            <person name="Submissions S."/>
        </authorList>
    </citation>
    <scope>NUCLEOTIDE SEQUENCE [LARGE SCALE GENOMIC DNA]</scope>
    <source>
        <strain evidence="3">DSM 17044</strain>
    </source>
</reference>
<dbReference type="PANTHER" id="PTHR48079:SF9">
    <property type="entry name" value="PUTATIVE-RELATED"/>
    <property type="match status" value="1"/>
</dbReference>
<dbReference type="GO" id="GO:0005737">
    <property type="term" value="C:cytoplasm"/>
    <property type="evidence" value="ECO:0007669"/>
    <property type="project" value="TreeGrafter"/>
</dbReference>
<name>A0A1H8AXX9_STIAU</name>
<dbReference type="OrthoDB" id="9814124at2"/>
<evidence type="ECO:0000313" key="3">
    <source>
        <dbReference type="Proteomes" id="UP000182719"/>
    </source>
</evidence>
<sequence length="306" mass="32008">MRVFVTGATGFIGSAVVRELREAGHRVLGLARSEEAAGALAQAGAEGHRGSLSDPESLAAGARACEGVIHLAFIHDFSQYKAAVETDQGAVEAIARALEGSNKPFVAASGTVMLTPGRIGTETDARASANPFGGRAAAEETLISAAKRGVRTSAVRLPPSVHGAGDQAFVPTLIDIARQKGFSAFIGDGTNRWPSVHRLDAARLFRLALEKAVPGSLLHGAAEEGIPMRRIAETIGEGLGVPVRSIPANEAAAHFGWIAGFAALDNPTSSALTQEWLGWRPRENTLLKDMRESGYFGGAQRSKLLA</sequence>
<dbReference type="InterPro" id="IPR051783">
    <property type="entry name" value="NAD(P)-dependent_oxidoreduct"/>
</dbReference>
<dbReference type="RefSeq" id="WP_075010086.1">
    <property type="nucleotide sequence ID" value="NZ_FOAP01000022.1"/>
</dbReference>
<keyword evidence="3" id="KW-1185">Reference proteome</keyword>
<dbReference type="AlphaFoldDB" id="A0A1H8AXX9"/>
<gene>
    <name evidence="2" type="ORF">SAMN05444354_12257</name>
</gene>
<dbReference type="Pfam" id="PF01370">
    <property type="entry name" value="Epimerase"/>
    <property type="match status" value="1"/>
</dbReference>
<proteinExistence type="predicted"/>
<dbReference type="CDD" id="cd05262">
    <property type="entry name" value="SDR_a7"/>
    <property type="match status" value="1"/>
</dbReference>
<evidence type="ECO:0000259" key="1">
    <source>
        <dbReference type="Pfam" id="PF01370"/>
    </source>
</evidence>
<protein>
    <submittedName>
        <fullName evidence="2">Nucleoside-diphosphate-sugar epimerase</fullName>
    </submittedName>
</protein>
<dbReference type="Proteomes" id="UP000182719">
    <property type="component" value="Unassembled WGS sequence"/>
</dbReference>
<dbReference type="Gene3D" id="3.40.50.720">
    <property type="entry name" value="NAD(P)-binding Rossmann-like Domain"/>
    <property type="match status" value="1"/>
</dbReference>
<dbReference type="InterPro" id="IPR001509">
    <property type="entry name" value="Epimerase_deHydtase"/>
</dbReference>
<dbReference type="InterPro" id="IPR036291">
    <property type="entry name" value="NAD(P)-bd_dom_sf"/>
</dbReference>